<evidence type="ECO:0000256" key="2">
    <source>
        <dbReference type="PROSITE-ProRule" id="PRU00169"/>
    </source>
</evidence>
<dbReference type="RefSeq" id="WP_237468030.1">
    <property type="nucleotide sequence ID" value="NZ_CAKLDI010000002.1"/>
</dbReference>
<feature type="modified residue" description="4-aspartylphosphate" evidence="2">
    <location>
        <position position="55"/>
    </location>
</feature>
<keyword evidence="2" id="KW-0597">Phosphoprotein</keyword>
<evidence type="ECO:0000313" key="5">
    <source>
        <dbReference type="Proteomes" id="UP000838672"/>
    </source>
</evidence>
<dbReference type="CDD" id="cd17574">
    <property type="entry name" value="REC_OmpR"/>
    <property type="match status" value="1"/>
</dbReference>
<comment type="caution">
    <text evidence="4">The sequence shown here is derived from an EMBL/GenBank/DDBJ whole genome shotgun (WGS) entry which is preliminary data.</text>
</comment>
<gene>
    <name evidence="4" type="primary">rssB_3</name>
    <name evidence="4" type="ORF">VST7929_02833</name>
</gene>
<evidence type="ECO:0000259" key="3">
    <source>
        <dbReference type="PROSITE" id="PS50110"/>
    </source>
</evidence>
<dbReference type="InterPro" id="IPR036457">
    <property type="entry name" value="PPM-type-like_dom_sf"/>
</dbReference>
<evidence type="ECO:0000256" key="1">
    <source>
        <dbReference type="ARBA" id="ARBA00022801"/>
    </source>
</evidence>
<reference evidence="4" key="1">
    <citation type="submission" date="2021-11" db="EMBL/GenBank/DDBJ databases">
        <authorList>
            <person name="Rodrigo-Torres L."/>
            <person name="Arahal R. D."/>
            <person name="Lucena T."/>
        </authorList>
    </citation>
    <scope>NUCLEOTIDE SEQUENCE</scope>
    <source>
        <strain evidence="4">CECT 7929</strain>
    </source>
</reference>
<proteinExistence type="predicted"/>
<dbReference type="Gene3D" id="3.60.40.10">
    <property type="entry name" value="PPM-type phosphatase domain"/>
    <property type="match status" value="1"/>
</dbReference>
<dbReference type="PROSITE" id="PS50110">
    <property type="entry name" value="RESPONSE_REGULATORY"/>
    <property type="match status" value="1"/>
</dbReference>
<keyword evidence="5" id="KW-1185">Reference proteome</keyword>
<dbReference type="PANTHER" id="PTHR43156">
    <property type="entry name" value="STAGE II SPORULATION PROTEIN E-RELATED"/>
    <property type="match status" value="1"/>
</dbReference>
<dbReference type="InterPro" id="IPR011006">
    <property type="entry name" value="CheY-like_superfamily"/>
</dbReference>
<dbReference type="Pfam" id="PF07228">
    <property type="entry name" value="SpoIIE"/>
    <property type="match status" value="1"/>
</dbReference>
<dbReference type="EMBL" id="CAKLDI010000002">
    <property type="protein sequence ID" value="CAH0535172.1"/>
    <property type="molecule type" value="Genomic_DNA"/>
</dbReference>
<keyword evidence="1" id="KW-0378">Hydrolase</keyword>
<dbReference type="InterPro" id="IPR001932">
    <property type="entry name" value="PPM-type_phosphatase-like_dom"/>
</dbReference>
<dbReference type="Gene3D" id="3.40.50.2300">
    <property type="match status" value="1"/>
</dbReference>
<dbReference type="PANTHER" id="PTHR43156:SF9">
    <property type="entry name" value="HAMP DOMAIN-CONTAINING PROTEIN"/>
    <property type="match status" value="1"/>
</dbReference>
<accession>A0ABM8ZWZ7</accession>
<name>A0ABM8ZWZ7_9VIBR</name>
<organism evidence="4 5">
    <name type="scientific">Vibrio stylophorae</name>
    <dbReference type="NCBI Taxonomy" id="659351"/>
    <lineage>
        <taxon>Bacteria</taxon>
        <taxon>Pseudomonadati</taxon>
        <taxon>Pseudomonadota</taxon>
        <taxon>Gammaproteobacteria</taxon>
        <taxon>Vibrionales</taxon>
        <taxon>Vibrionaceae</taxon>
        <taxon>Vibrio</taxon>
    </lineage>
</organism>
<dbReference type="InterPro" id="IPR052016">
    <property type="entry name" value="Bact_Sigma-Reg"/>
</dbReference>
<protein>
    <submittedName>
        <fullName evidence="4">Regulator of RpoS</fullName>
    </submittedName>
</protein>
<dbReference type="Pfam" id="PF00072">
    <property type="entry name" value="Response_reg"/>
    <property type="match status" value="1"/>
</dbReference>
<dbReference type="SUPFAM" id="SSF81606">
    <property type="entry name" value="PP2C-like"/>
    <property type="match status" value="1"/>
</dbReference>
<dbReference type="InterPro" id="IPR001789">
    <property type="entry name" value="Sig_transdc_resp-reg_receiver"/>
</dbReference>
<dbReference type="SMART" id="SM00448">
    <property type="entry name" value="REC"/>
    <property type="match status" value="1"/>
</dbReference>
<dbReference type="SMART" id="SM00331">
    <property type="entry name" value="PP2C_SIG"/>
    <property type="match status" value="1"/>
</dbReference>
<evidence type="ECO:0000313" key="4">
    <source>
        <dbReference type="EMBL" id="CAH0535172.1"/>
    </source>
</evidence>
<dbReference type="Proteomes" id="UP000838672">
    <property type="component" value="Unassembled WGS sequence"/>
</dbReference>
<feature type="domain" description="Response regulatory" evidence="3">
    <location>
        <begin position="5"/>
        <end position="122"/>
    </location>
</feature>
<dbReference type="SUPFAM" id="SSF52172">
    <property type="entry name" value="CheY-like"/>
    <property type="match status" value="1"/>
</dbReference>
<sequence>MTPAQVLVVDDNKSIQMAYAMVLQKRGYSVVTANDGCEALERLQEHPQIQVVLSDWLMPRMDGIALCQRIKNNALGRYIFFILVSGQDDKDSIVMGIDAGADDFIVKQSHYDEMAARVRAAFRTVALHNDVVEKQKALEKAKKIIEADLRLASEVHQSLLPRNNRFPGVGLSYVFQPSYHIGGDMLGYFPLSKHQSAIYLLDVSGHGVASALMSFSVQQMLSSGIDDILKDPDSGRVTPPDEVLSYINQRFSERALSHYFTMIYGVFDQRTGQFSYASGGHPPFVWFHASSGTVELVEQRSYVVGMFDFAQYQMETIELQLGDRLWFYSDGLTEVMKMHQAFGEERLRDAALAFSKLSMQAQAQSIVDEVKRWQGHEHFEDDVTILGMEWTGIEQGEKQCNIESNSEANVPSYS</sequence>